<evidence type="ECO:0000256" key="3">
    <source>
        <dbReference type="ARBA" id="ARBA00022618"/>
    </source>
</evidence>
<dbReference type="InterPro" id="IPR050487">
    <property type="entry name" value="FtsQ_DivIB"/>
</dbReference>
<keyword evidence="13" id="KW-1185">Reference proteome</keyword>
<feature type="compositionally biased region" description="Polar residues" evidence="10">
    <location>
        <begin position="371"/>
        <end position="397"/>
    </location>
</feature>
<dbReference type="Pfam" id="PF03799">
    <property type="entry name" value="FtsQ_DivIB_C"/>
    <property type="match status" value="1"/>
</dbReference>
<name>A0ABM5QG69_STRIN</name>
<dbReference type="InterPro" id="IPR005548">
    <property type="entry name" value="Cell_div_FtsQ/DivIB_C"/>
</dbReference>
<evidence type="ECO:0000256" key="6">
    <source>
        <dbReference type="ARBA" id="ARBA00023136"/>
    </source>
</evidence>
<keyword evidence="6 8" id="KW-0472">Membrane</keyword>
<comment type="subcellular location">
    <subcellularLocation>
        <location evidence="8">Cell membrane</location>
        <topology evidence="8">Single-pass type II membrane protein</topology>
    </subcellularLocation>
    <subcellularLocation>
        <location evidence="1">Membrane</location>
    </subcellularLocation>
    <text evidence="8">Localizes to the division septum.</text>
</comment>
<dbReference type="InterPro" id="IPR034746">
    <property type="entry name" value="POTRA"/>
</dbReference>
<evidence type="ECO:0000256" key="8">
    <source>
        <dbReference type="HAMAP-Rule" id="MF_00912"/>
    </source>
</evidence>
<gene>
    <name evidence="8" type="primary">divIB</name>
    <name evidence="12" type="ORF">DQ08_02730</name>
</gene>
<dbReference type="PANTHER" id="PTHR37820">
    <property type="entry name" value="CELL DIVISION PROTEIN DIVIB"/>
    <property type="match status" value="1"/>
</dbReference>
<dbReference type="PROSITE" id="PS51779">
    <property type="entry name" value="POTRA"/>
    <property type="match status" value="1"/>
</dbReference>
<feature type="compositionally biased region" description="Basic and acidic residues" evidence="10">
    <location>
        <begin position="346"/>
        <end position="359"/>
    </location>
</feature>
<evidence type="ECO:0000256" key="4">
    <source>
        <dbReference type="ARBA" id="ARBA00022692"/>
    </source>
</evidence>
<keyword evidence="2 8" id="KW-1003">Cell membrane</keyword>
<evidence type="ECO:0000256" key="2">
    <source>
        <dbReference type="ARBA" id="ARBA00022475"/>
    </source>
</evidence>
<evidence type="ECO:0000259" key="11">
    <source>
        <dbReference type="PROSITE" id="PS51779"/>
    </source>
</evidence>
<dbReference type="HAMAP" id="MF_00912">
    <property type="entry name" value="DivIB"/>
    <property type="match status" value="1"/>
</dbReference>
<dbReference type="PANTHER" id="PTHR37820:SF1">
    <property type="entry name" value="CELL DIVISION PROTEIN FTSQ"/>
    <property type="match status" value="1"/>
</dbReference>
<keyword evidence="3 8" id="KW-0132">Cell division</keyword>
<organism evidence="12 13">
    <name type="scientific">Streptococcus iniae</name>
    <name type="common">Streptococcus shiloi</name>
    <dbReference type="NCBI Taxonomy" id="1346"/>
    <lineage>
        <taxon>Bacteria</taxon>
        <taxon>Bacillati</taxon>
        <taxon>Bacillota</taxon>
        <taxon>Bacilli</taxon>
        <taxon>Lactobacillales</taxon>
        <taxon>Streptococcaceae</taxon>
        <taxon>Streptococcus</taxon>
    </lineage>
</organism>
<evidence type="ECO:0000313" key="12">
    <source>
        <dbReference type="EMBL" id="AHY15394.1"/>
    </source>
</evidence>
<keyword evidence="7 8" id="KW-0131">Cell cycle</keyword>
<evidence type="ECO:0000256" key="7">
    <source>
        <dbReference type="ARBA" id="ARBA00023306"/>
    </source>
</evidence>
<comment type="similarity">
    <text evidence="8">Belongs to the FtsQ/DivIB family. DivIB subfamily.</text>
</comment>
<evidence type="ECO:0000256" key="5">
    <source>
        <dbReference type="ARBA" id="ARBA00022989"/>
    </source>
</evidence>
<feature type="transmembrane region" description="Helical" evidence="8">
    <location>
        <begin position="111"/>
        <end position="134"/>
    </location>
</feature>
<accession>A0ABM5QG69</accession>
<evidence type="ECO:0000256" key="9">
    <source>
        <dbReference type="SAM" id="Coils"/>
    </source>
</evidence>
<keyword evidence="9" id="KW-0175">Coiled coil</keyword>
<feature type="coiled-coil region" evidence="9">
    <location>
        <begin position="23"/>
        <end position="55"/>
    </location>
</feature>
<dbReference type="InterPro" id="IPR026580">
    <property type="entry name" value="DivIB"/>
</dbReference>
<protein>
    <recommendedName>
        <fullName evidence="8">Cell division protein DivIB</fullName>
    </recommendedName>
</protein>
<dbReference type="GeneID" id="35765623"/>
<comment type="function">
    <text evidence="8">Cell division protein that may be involved in stabilizing or promoting the assembly of the division complex.</text>
</comment>
<evidence type="ECO:0000313" key="13">
    <source>
        <dbReference type="Proteomes" id="UP000025245"/>
    </source>
</evidence>
<dbReference type="GO" id="GO:0051301">
    <property type="term" value="P:cell division"/>
    <property type="evidence" value="ECO:0007669"/>
    <property type="project" value="UniProtKB-KW"/>
</dbReference>
<reference evidence="12 13" key="1">
    <citation type="journal article" date="2014" name="Genome Announc.">
        <title>Complete Genome Sequence of a Virulent Strain, Streptococcus iniae ISET0901, Isolated from Diseased Tilapia.</title>
        <authorList>
            <person name="Pridgeon J.W."/>
            <person name="Zhang D."/>
            <person name="Zhang L."/>
        </authorList>
    </citation>
    <scope>NUCLEOTIDE SEQUENCE [LARGE SCALE GENOMIC DNA]</scope>
    <source>
        <strain evidence="12 13">ISET0901</strain>
    </source>
</reference>
<keyword evidence="5 8" id="KW-1133">Transmembrane helix</keyword>
<sequence>MTKNKKKTENQPVNLSEWQKRNIEFLEKKRLQEEEEEKRREKLLLEKKAEFQKEQEEVVSEISEEDEQVSTEEIAVEETVVEEEREQNVEQESLKTLKTKKVKREKSRRELAFIKAIPVLLISLLMLSGSLFMLTPYSKNKVFSTKGNKHTSLTELIDQSKIKDSDYISKVWLSSSKFETAIKNANPWIKVVLISYDFPNRFTFDVKEYNIIAYAQEENGLQPILENGRRVDMVNHSKLPKSYLIINLKDETAIQNLVKDLTKLPKELVKNIKSVSSIDSKVTQDLLLIELHDGNLVRVPQSQLLEKMPYYPKVKGKTEGAVIVDMEVGIYSTTSDIEATPATPIENKEALKQKTKEQQESSENQENGQTASNETGQSSGEEVPTQPGTPTSAPAVQ</sequence>
<dbReference type="EMBL" id="CP007586">
    <property type="protein sequence ID" value="AHY15394.1"/>
    <property type="molecule type" value="Genomic_DNA"/>
</dbReference>
<dbReference type="Pfam" id="PF08478">
    <property type="entry name" value="POTRA_1"/>
    <property type="match status" value="1"/>
</dbReference>
<dbReference type="RefSeq" id="WP_003101032.1">
    <property type="nucleotide sequence ID" value="NZ_CP010783.1"/>
</dbReference>
<evidence type="ECO:0000256" key="1">
    <source>
        <dbReference type="ARBA" id="ARBA00004370"/>
    </source>
</evidence>
<keyword evidence="4 8" id="KW-0812">Transmembrane</keyword>
<proteinExistence type="inferred from homology"/>
<dbReference type="Proteomes" id="UP000025245">
    <property type="component" value="Chromosome"/>
</dbReference>
<feature type="region of interest" description="Disordered" evidence="10">
    <location>
        <begin position="339"/>
        <end position="397"/>
    </location>
</feature>
<dbReference type="InterPro" id="IPR013685">
    <property type="entry name" value="POTRA_FtsQ_type"/>
</dbReference>
<dbReference type="Gene3D" id="3.40.50.10960">
    <property type="match status" value="1"/>
</dbReference>
<feature type="compositionally biased region" description="Low complexity" evidence="10">
    <location>
        <begin position="361"/>
        <end position="370"/>
    </location>
</feature>
<feature type="domain" description="POTRA" evidence="11">
    <location>
        <begin position="137"/>
        <end position="209"/>
    </location>
</feature>
<evidence type="ECO:0000256" key="10">
    <source>
        <dbReference type="SAM" id="MobiDB-lite"/>
    </source>
</evidence>